<protein>
    <submittedName>
        <fullName evidence="1">Uncharacterized protein</fullName>
    </submittedName>
</protein>
<dbReference type="EMBL" id="KI392963">
    <property type="protein sequence ID" value="ERN10181.1"/>
    <property type="molecule type" value="Genomic_DNA"/>
</dbReference>
<dbReference type="Gramene" id="ERN10181">
    <property type="protein sequence ID" value="ERN10181"/>
    <property type="gene ID" value="AMTR_s00168p00068360"/>
</dbReference>
<dbReference type="AlphaFoldDB" id="W1PR64"/>
<dbReference type="Proteomes" id="UP000017836">
    <property type="component" value="Unassembled WGS sequence"/>
</dbReference>
<name>W1PR64_AMBTC</name>
<gene>
    <name evidence="1" type="ORF">AMTR_s00168p00068360</name>
</gene>
<reference evidence="2" key="1">
    <citation type="journal article" date="2013" name="Science">
        <title>The Amborella genome and the evolution of flowering plants.</title>
        <authorList>
            <consortium name="Amborella Genome Project"/>
        </authorList>
    </citation>
    <scope>NUCLEOTIDE SEQUENCE [LARGE SCALE GENOMIC DNA]</scope>
</reference>
<dbReference type="HOGENOM" id="CLU_2545689_0_0_1"/>
<sequence>MSGGKEATGRKDNEIKTKRKVSLFSRAKGKNWSGSLKVAARDARCLQSLDSGCWQGLAGGGWIVVGGEGFQAVATSNPTTFKP</sequence>
<evidence type="ECO:0000313" key="2">
    <source>
        <dbReference type="Proteomes" id="UP000017836"/>
    </source>
</evidence>
<organism evidence="1 2">
    <name type="scientific">Amborella trichopoda</name>
    <dbReference type="NCBI Taxonomy" id="13333"/>
    <lineage>
        <taxon>Eukaryota</taxon>
        <taxon>Viridiplantae</taxon>
        <taxon>Streptophyta</taxon>
        <taxon>Embryophyta</taxon>
        <taxon>Tracheophyta</taxon>
        <taxon>Spermatophyta</taxon>
        <taxon>Magnoliopsida</taxon>
        <taxon>Amborellales</taxon>
        <taxon>Amborellaceae</taxon>
        <taxon>Amborella</taxon>
    </lineage>
</organism>
<accession>W1PR64</accession>
<proteinExistence type="predicted"/>
<evidence type="ECO:0000313" key="1">
    <source>
        <dbReference type="EMBL" id="ERN10181.1"/>
    </source>
</evidence>
<keyword evidence="2" id="KW-1185">Reference proteome</keyword>